<comment type="caution">
    <text evidence="2">The sequence shown here is derived from an EMBL/GenBank/DDBJ whole genome shotgun (WGS) entry which is preliminary data.</text>
</comment>
<evidence type="ECO:0000256" key="1">
    <source>
        <dbReference type="SAM" id="MobiDB-lite"/>
    </source>
</evidence>
<sequence>MKYHLLLFEMIVTQGPPMSRKSFSYSDVPDQLLSWSTNQTVPETSSVKDTLSQDIDELTSGLSGLTFDSDDGPSHPTPTPTSTPEHADHQSIVENESLWTS</sequence>
<dbReference type="AlphaFoldDB" id="A0A9W9YV29"/>
<organism evidence="2 3">
    <name type="scientific">Desmophyllum pertusum</name>
    <dbReference type="NCBI Taxonomy" id="174260"/>
    <lineage>
        <taxon>Eukaryota</taxon>
        <taxon>Metazoa</taxon>
        <taxon>Cnidaria</taxon>
        <taxon>Anthozoa</taxon>
        <taxon>Hexacorallia</taxon>
        <taxon>Scleractinia</taxon>
        <taxon>Caryophylliina</taxon>
        <taxon>Caryophylliidae</taxon>
        <taxon>Desmophyllum</taxon>
    </lineage>
</organism>
<accession>A0A9W9YV29</accession>
<dbReference type="EMBL" id="MU826875">
    <property type="protein sequence ID" value="KAJ7370022.1"/>
    <property type="molecule type" value="Genomic_DNA"/>
</dbReference>
<evidence type="ECO:0000313" key="2">
    <source>
        <dbReference type="EMBL" id="KAJ7370022.1"/>
    </source>
</evidence>
<protein>
    <submittedName>
        <fullName evidence="2">Uncharacterized protein</fullName>
    </submittedName>
</protein>
<reference evidence="2" key="1">
    <citation type="submission" date="2023-01" db="EMBL/GenBank/DDBJ databases">
        <title>Genome assembly of the deep-sea coral Lophelia pertusa.</title>
        <authorList>
            <person name="Herrera S."/>
            <person name="Cordes E."/>
        </authorList>
    </citation>
    <scope>NUCLEOTIDE SEQUENCE</scope>
    <source>
        <strain evidence="2">USNM1676648</strain>
        <tissue evidence="2">Polyp</tissue>
    </source>
</reference>
<keyword evidence="3" id="KW-1185">Reference proteome</keyword>
<evidence type="ECO:0000313" key="3">
    <source>
        <dbReference type="Proteomes" id="UP001163046"/>
    </source>
</evidence>
<proteinExistence type="predicted"/>
<feature type="compositionally biased region" description="Polar residues" evidence="1">
    <location>
        <begin position="92"/>
        <end position="101"/>
    </location>
</feature>
<dbReference type="Proteomes" id="UP001163046">
    <property type="component" value="Unassembled WGS sequence"/>
</dbReference>
<gene>
    <name evidence="2" type="ORF">OS493_034754</name>
</gene>
<name>A0A9W9YV29_9CNID</name>
<feature type="region of interest" description="Disordered" evidence="1">
    <location>
        <begin position="61"/>
        <end position="101"/>
    </location>
</feature>